<dbReference type="AlphaFoldDB" id="K0PZ94"/>
<accession>K0PZ94</accession>
<dbReference type="HOGENOM" id="CLU_1298925_0_0_5"/>
<dbReference type="InterPro" id="IPR044925">
    <property type="entry name" value="His-Me_finger_sf"/>
</dbReference>
<feature type="compositionally biased region" description="Basic and acidic residues" evidence="1">
    <location>
        <begin position="117"/>
        <end position="135"/>
    </location>
</feature>
<proteinExistence type="predicted"/>
<dbReference type="EMBL" id="CANI01000028">
    <property type="protein sequence ID" value="CCM77120.1"/>
    <property type="molecule type" value="Genomic_DNA"/>
</dbReference>
<comment type="caution">
    <text evidence="3">The sequence shown here is derived from an EMBL/GenBank/DDBJ whole genome shotgun (WGS) entry which is preliminary data.</text>
</comment>
<evidence type="ECO:0000313" key="4">
    <source>
        <dbReference type="Proteomes" id="UP000009319"/>
    </source>
</evidence>
<feature type="region of interest" description="Disordered" evidence="1">
    <location>
        <begin position="117"/>
        <end position="149"/>
    </location>
</feature>
<dbReference type="CDD" id="cd00085">
    <property type="entry name" value="HNHc"/>
    <property type="match status" value="1"/>
</dbReference>
<reference evidence="3 4" key="1">
    <citation type="journal article" date="2013" name="Genome Announc.">
        <title>Draft Genome Sequence of Rhizobium mesoamericanum STM3625, a Nitrogen-Fixing Symbiont of Mimosa pudica Isolated in French Guiana (South America).</title>
        <authorList>
            <person name="Moulin L."/>
            <person name="Mornico D."/>
            <person name="Melkonian R."/>
            <person name="Klonowska A."/>
        </authorList>
    </citation>
    <scope>NUCLEOTIDE SEQUENCE [LARGE SCALE GENOMIC DNA]</scope>
    <source>
        <strain evidence="3 4">STM3625</strain>
    </source>
</reference>
<dbReference type="Pfam" id="PF13392">
    <property type="entry name" value="HNH_3"/>
    <property type="match status" value="1"/>
</dbReference>
<dbReference type="STRING" id="1211777.BN77_4168"/>
<evidence type="ECO:0000256" key="1">
    <source>
        <dbReference type="SAM" id="MobiDB-lite"/>
    </source>
</evidence>
<evidence type="ECO:0000259" key="2">
    <source>
        <dbReference type="Pfam" id="PF13392"/>
    </source>
</evidence>
<organism evidence="3 4">
    <name type="scientific">Rhizobium mesoamericanum STM3625</name>
    <dbReference type="NCBI Taxonomy" id="1211777"/>
    <lineage>
        <taxon>Bacteria</taxon>
        <taxon>Pseudomonadati</taxon>
        <taxon>Pseudomonadota</taxon>
        <taxon>Alphaproteobacteria</taxon>
        <taxon>Hyphomicrobiales</taxon>
        <taxon>Rhizobiaceae</taxon>
        <taxon>Rhizobium/Agrobacterium group</taxon>
        <taxon>Rhizobium</taxon>
    </lineage>
</organism>
<dbReference type="Gene3D" id="3.90.75.20">
    <property type="match status" value="1"/>
</dbReference>
<dbReference type="RefSeq" id="WP_007535050.1">
    <property type="nucleotide sequence ID" value="NZ_HF536772.1"/>
</dbReference>
<dbReference type="eggNOG" id="ENOG5033AUY">
    <property type="taxonomic scope" value="Bacteria"/>
</dbReference>
<protein>
    <recommendedName>
        <fullName evidence="2">HNH nuclease domain-containing protein</fullName>
    </recommendedName>
</protein>
<sequence length="212" mass="23928">MLSTTYEGIEYRFFDHLYAVSRDGKLLKKLQPIEPRSHSGGYLEVGRHRLVHRMVATCWCDRAEGAIHVHHVNGDKTDNRAENLEWLSPKTHMGERHEGISRGHNMSEEGKQRLRELRIGSKTSDETKQKQREASLRLGAKPPPRPVGTKMSAEVRAFMSAQSPNAMACEIDGVRYHSFSKASEALGIKAGTLRKRCLSSNFPNYRLGESSI</sequence>
<dbReference type="Proteomes" id="UP000009319">
    <property type="component" value="Unassembled WGS sequence"/>
</dbReference>
<gene>
    <name evidence="3" type="ORF">BN77_4168</name>
</gene>
<dbReference type="InterPro" id="IPR003615">
    <property type="entry name" value="HNH_nuc"/>
</dbReference>
<dbReference type="SUPFAM" id="SSF64496">
    <property type="entry name" value="DNA-binding domain of intron-encoded endonucleases"/>
    <property type="match status" value="1"/>
</dbReference>
<feature type="domain" description="HNH nuclease" evidence="2">
    <location>
        <begin position="67"/>
        <end position="92"/>
    </location>
</feature>
<keyword evidence="4" id="KW-1185">Reference proteome</keyword>
<name>K0PZ94_9HYPH</name>
<evidence type="ECO:0000313" key="3">
    <source>
        <dbReference type="EMBL" id="CCM77120.1"/>
    </source>
</evidence>
<dbReference type="SUPFAM" id="SSF54060">
    <property type="entry name" value="His-Me finger endonucleases"/>
    <property type="match status" value="1"/>
</dbReference>